<name>A0A0K2UN16_LEPSM</name>
<sequence length="47" mass="5677">MSILNSTPSLIKTYTYNSLFLFSTVLHEETYSWLHFIVYTYMFCLQE</sequence>
<proteinExistence type="predicted"/>
<dbReference type="AlphaFoldDB" id="A0A0K2UN16"/>
<protein>
    <submittedName>
        <fullName evidence="1">Uncharacterized protein</fullName>
    </submittedName>
</protein>
<accession>A0A0K2UN16</accession>
<reference evidence="1" key="1">
    <citation type="submission" date="2014-05" db="EMBL/GenBank/DDBJ databases">
        <authorList>
            <person name="Chronopoulou M."/>
        </authorList>
    </citation>
    <scope>NUCLEOTIDE SEQUENCE</scope>
    <source>
        <tissue evidence="1">Whole organism</tissue>
    </source>
</reference>
<dbReference type="EMBL" id="HACA01022313">
    <property type="protein sequence ID" value="CDW39674.1"/>
    <property type="molecule type" value="Transcribed_RNA"/>
</dbReference>
<organism evidence="1">
    <name type="scientific">Lepeophtheirus salmonis</name>
    <name type="common">Salmon louse</name>
    <name type="synonym">Caligus salmonis</name>
    <dbReference type="NCBI Taxonomy" id="72036"/>
    <lineage>
        <taxon>Eukaryota</taxon>
        <taxon>Metazoa</taxon>
        <taxon>Ecdysozoa</taxon>
        <taxon>Arthropoda</taxon>
        <taxon>Crustacea</taxon>
        <taxon>Multicrustacea</taxon>
        <taxon>Hexanauplia</taxon>
        <taxon>Copepoda</taxon>
        <taxon>Siphonostomatoida</taxon>
        <taxon>Caligidae</taxon>
        <taxon>Lepeophtheirus</taxon>
    </lineage>
</organism>
<evidence type="ECO:0000313" key="1">
    <source>
        <dbReference type="EMBL" id="CDW39674.1"/>
    </source>
</evidence>